<organism evidence="1 2">
    <name type="scientific">Pisum sativum</name>
    <name type="common">Garden pea</name>
    <name type="synonym">Lathyrus oleraceus</name>
    <dbReference type="NCBI Taxonomy" id="3888"/>
    <lineage>
        <taxon>Eukaryota</taxon>
        <taxon>Viridiplantae</taxon>
        <taxon>Streptophyta</taxon>
        <taxon>Embryophyta</taxon>
        <taxon>Tracheophyta</taxon>
        <taxon>Spermatophyta</taxon>
        <taxon>Magnoliopsida</taxon>
        <taxon>eudicotyledons</taxon>
        <taxon>Gunneridae</taxon>
        <taxon>Pentapetalae</taxon>
        <taxon>rosids</taxon>
        <taxon>fabids</taxon>
        <taxon>Fabales</taxon>
        <taxon>Fabaceae</taxon>
        <taxon>Papilionoideae</taxon>
        <taxon>50 kb inversion clade</taxon>
        <taxon>NPAAA clade</taxon>
        <taxon>Hologalegina</taxon>
        <taxon>IRL clade</taxon>
        <taxon>Fabeae</taxon>
        <taxon>Lathyrus</taxon>
    </lineage>
</organism>
<protein>
    <submittedName>
        <fullName evidence="1">Uncharacterized protein</fullName>
    </submittedName>
</protein>
<accession>A0A9D4X8W9</accession>
<proteinExistence type="predicted"/>
<gene>
    <name evidence="1" type="ORF">KIW84_041678</name>
</gene>
<sequence>MSKRGLCFKCGDKWNMEHICKFRHMSLKLCEDNSDEGEEEELVTEHKSEWEEVEELNTLKPSLQSQTSFNSNTSFMVWVYMGDTKVVTFINSRVTNNFIDAKLIDKVRLQMVDTLTYVIDVGNGEKGMKDNQYHIRDDSTLCTRKASWKEMMKSLNNEGLGFLVKNVCEGKVEKTISK</sequence>
<name>A0A9D4X8W9_PEA</name>
<comment type="caution">
    <text evidence="1">The sequence shown here is derived from an EMBL/GenBank/DDBJ whole genome shotgun (WGS) entry which is preliminary data.</text>
</comment>
<keyword evidence="2" id="KW-1185">Reference proteome</keyword>
<dbReference type="AlphaFoldDB" id="A0A9D4X8W9"/>
<dbReference type="EMBL" id="JAMSHJ010000004">
    <property type="protein sequence ID" value="KAI5416744.1"/>
    <property type="molecule type" value="Genomic_DNA"/>
</dbReference>
<dbReference type="Gramene" id="Psat04G0167800-T1">
    <property type="protein sequence ID" value="KAI5416744.1"/>
    <property type="gene ID" value="KIW84_041678"/>
</dbReference>
<reference evidence="1 2" key="1">
    <citation type="journal article" date="2022" name="Nat. Genet.">
        <title>Improved pea reference genome and pan-genome highlight genomic features and evolutionary characteristics.</title>
        <authorList>
            <person name="Yang T."/>
            <person name="Liu R."/>
            <person name="Luo Y."/>
            <person name="Hu S."/>
            <person name="Wang D."/>
            <person name="Wang C."/>
            <person name="Pandey M.K."/>
            <person name="Ge S."/>
            <person name="Xu Q."/>
            <person name="Li N."/>
            <person name="Li G."/>
            <person name="Huang Y."/>
            <person name="Saxena R.K."/>
            <person name="Ji Y."/>
            <person name="Li M."/>
            <person name="Yan X."/>
            <person name="He Y."/>
            <person name="Liu Y."/>
            <person name="Wang X."/>
            <person name="Xiang C."/>
            <person name="Varshney R.K."/>
            <person name="Ding H."/>
            <person name="Gao S."/>
            <person name="Zong X."/>
        </authorList>
    </citation>
    <scope>NUCLEOTIDE SEQUENCE [LARGE SCALE GENOMIC DNA]</scope>
    <source>
        <strain evidence="1 2">cv. Zhongwan 6</strain>
    </source>
</reference>
<evidence type="ECO:0000313" key="1">
    <source>
        <dbReference type="EMBL" id="KAI5416744.1"/>
    </source>
</evidence>
<dbReference type="Proteomes" id="UP001058974">
    <property type="component" value="Chromosome 4"/>
</dbReference>
<evidence type="ECO:0000313" key="2">
    <source>
        <dbReference type="Proteomes" id="UP001058974"/>
    </source>
</evidence>